<keyword evidence="1" id="KW-0472">Membrane</keyword>
<proteinExistence type="predicted"/>
<feature type="transmembrane region" description="Helical" evidence="1">
    <location>
        <begin position="433"/>
        <end position="454"/>
    </location>
</feature>
<feature type="transmembrane region" description="Helical" evidence="1">
    <location>
        <begin position="300"/>
        <end position="322"/>
    </location>
</feature>
<feature type="transmembrane region" description="Helical" evidence="1">
    <location>
        <begin position="342"/>
        <end position="363"/>
    </location>
</feature>
<gene>
    <name evidence="2" type="ORF">HMPREF9104_01359</name>
</gene>
<sequence length="470" mass="51942">MLRITWLQFKHSLKNWLLTLLLFVVTGFLTGTCLNAIFTIRDHFPNLPKELNPSAVFEYPLIFGLVTILIVFSGVVKLIINGARREYTLWTILGANPQQLSGLIGGQLALIGALGSLIGFVLAVPGMVPLNTWLIISFGLKSFFQKVGVFPFEFSVTACLLTVGFMAVTSGVAGYLHAHKLFAHGQNEILTTAKPRSLRQLISHWLVVIVSSVGLVFVYGDSLIITPQARHYLRAGNFHEAGKAYIPNLLLIVLLSIILFTAIARLILPWLIKLWTIMLPKRTSSAVNTAFWSTTFDKDYLASLISPLVAGSFMLTGITYIASDITNFGTNQEAAANTAASIISFVGTPLLIILANVLTITIMTNARKRADLTQLSVLGFTPQNLINEKWQEAFIYATTFLICAVISNIPLYLVVTHLVIATHNAVTLPWTAIFIWPVWLWPVIMIFIAVVGVIQVRYVAVKTYNYETNC</sequence>
<dbReference type="EMBL" id="AGRJ01000130">
    <property type="protein sequence ID" value="EHO51735.1"/>
    <property type="molecule type" value="Genomic_DNA"/>
</dbReference>
<feature type="transmembrane region" description="Helical" evidence="1">
    <location>
        <begin position="204"/>
        <end position="225"/>
    </location>
</feature>
<protein>
    <recommendedName>
        <fullName evidence="4">Efflux ABC transporter, permease protein</fullName>
    </recommendedName>
</protein>
<accession>H1LFI3</accession>
<dbReference type="STRING" id="797516.HMPREF9104_01359"/>
<evidence type="ECO:0000313" key="3">
    <source>
        <dbReference type="Proteomes" id="UP000005025"/>
    </source>
</evidence>
<comment type="caution">
    <text evidence="2">The sequence shown here is derived from an EMBL/GenBank/DDBJ whole genome shotgun (WGS) entry which is preliminary data.</text>
</comment>
<dbReference type="OrthoDB" id="2208849at2"/>
<reference evidence="2 3" key="1">
    <citation type="submission" date="2011-09" db="EMBL/GenBank/DDBJ databases">
        <authorList>
            <person name="Weinstock G."/>
            <person name="Sodergren E."/>
            <person name="Clifton S."/>
            <person name="Fulton L."/>
            <person name="Fulton B."/>
            <person name="Courtney L."/>
            <person name="Fronick C."/>
            <person name="Harrison M."/>
            <person name="Strong C."/>
            <person name="Farmer C."/>
            <person name="Delahaunty K."/>
            <person name="Markovic C."/>
            <person name="Hall O."/>
            <person name="Minx P."/>
            <person name="Tomlinson C."/>
            <person name="Mitreva M."/>
            <person name="Hou S."/>
            <person name="Chen J."/>
            <person name="Wollam A."/>
            <person name="Pepin K.H."/>
            <person name="Johnson M."/>
            <person name="Bhonagiri V."/>
            <person name="Zhang X."/>
            <person name="Suruliraj S."/>
            <person name="Warren W."/>
            <person name="Chinwalla A."/>
            <person name="Mardis E.R."/>
            <person name="Wilson R.K."/>
        </authorList>
    </citation>
    <scope>NUCLEOTIDE SEQUENCE [LARGE SCALE GENOMIC DNA]</scope>
    <source>
        <strain evidence="2 3">F0435</strain>
    </source>
</reference>
<evidence type="ECO:0000313" key="2">
    <source>
        <dbReference type="EMBL" id="EHO51735.1"/>
    </source>
</evidence>
<name>H1LFI3_9LACO</name>
<organism evidence="2 3">
    <name type="scientific">Lentilactobacillus kisonensis F0435</name>
    <dbReference type="NCBI Taxonomy" id="797516"/>
    <lineage>
        <taxon>Bacteria</taxon>
        <taxon>Bacillati</taxon>
        <taxon>Bacillota</taxon>
        <taxon>Bacilli</taxon>
        <taxon>Lactobacillales</taxon>
        <taxon>Lactobacillaceae</taxon>
        <taxon>Lentilactobacillus</taxon>
    </lineage>
</organism>
<keyword evidence="1" id="KW-0812">Transmembrane</keyword>
<dbReference type="PATRIC" id="fig|797516.3.peg.1213"/>
<feature type="transmembrane region" description="Helical" evidence="1">
    <location>
        <begin position="245"/>
        <end position="272"/>
    </location>
</feature>
<dbReference type="AlphaFoldDB" id="H1LFI3"/>
<feature type="transmembrane region" description="Helical" evidence="1">
    <location>
        <begin position="59"/>
        <end position="80"/>
    </location>
</feature>
<feature type="transmembrane region" description="Helical" evidence="1">
    <location>
        <begin position="154"/>
        <end position="176"/>
    </location>
</feature>
<dbReference type="Proteomes" id="UP000005025">
    <property type="component" value="Unassembled WGS sequence"/>
</dbReference>
<evidence type="ECO:0008006" key="4">
    <source>
        <dbReference type="Google" id="ProtNLM"/>
    </source>
</evidence>
<evidence type="ECO:0000256" key="1">
    <source>
        <dbReference type="SAM" id="Phobius"/>
    </source>
</evidence>
<feature type="transmembrane region" description="Helical" evidence="1">
    <location>
        <begin position="393"/>
        <end position="413"/>
    </location>
</feature>
<keyword evidence="1" id="KW-1133">Transmembrane helix</keyword>
<dbReference type="HOGENOM" id="CLU_595467_0_0_9"/>
<dbReference type="RefSeq" id="WP_008856534.1">
    <property type="nucleotide sequence ID" value="NZ_JH591034.1"/>
</dbReference>
<feature type="transmembrane region" description="Helical" evidence="1">
    <location>
        <begin position="100"/>
        <end position="124"/>
    </location>
</feature>